<evidence type="ECO:0000313" key="1">
    <source>
        <dbReference type="EMBL" id="UPK92624.1"/>
    </source>
</evidence>
<organism evidence="1 2">
    <name type="scientific">Fusarium solani subsp. cucurbitae</name>
    <name type="common">Neocosmosporum cucurbitae</name>
    <dbReference type="NCBI Taxonomy" id="2747967"/>
    <lineage>
        <taxon>Eukaryota</taxon>
        <taxon>Fungi</taxon>
        <taxon>Dikarya</taxon>
        <taxon>Ascomycota</taxon>
        <taxon>Pezizomycotina</taxon>
        <taxon>Sordariomycetes</taxon>
        <taxon>Hypocreomycetidae</taxon>
        <taxon>Hypocreales</taxon>
        <taxon>Nectriaceae</taxon>
        <taxon>Fusarium</taxon>
        <taxon>Fusarium solani species complex</taxon>
    </lineage>
</organism>
<accession>A0ACD3YUJ1</accession>
<dbReference type="Proteomes" id="UP000830768">
    <property type="component" value="Chromosome 3"/>
</dbReference>
<reference evidence="1" key="1">
    <citation type="submission" date="2021-11" db="EMBL/GenBank/DDBJ databases">
        <title>Fusarium solani-melongenae Genome sequencing and assembly.</title>
        <authorList>
            <person name="Xie S."/>
            <person name="Huang L."/>
            <person name="Zhang X."/>
        </authorList>
    </citation>
    <scope>NUCLEOTIDE SEQUENCE</scope>
    <source>
        <strain evidence="1">CRI 24-3</strain>
    </source>
</reference>
<dbReference type="EMBL" id="CP090032">
    <property type="protein sequence ID" value="UPK92624.1"/>
    <property type="molecule type" value="Genomic_DNA"/>
</dbReference>
<gene>
    <name evidence="1" type="ORF">LCI18_003559</name>
</gene>
<proteinExistence type="predicted"/>
<keyword evidence="2" id="KW-1185">Reference proteome</keyword>
<protein>
    <submittedName>
        <fullName evidence="1">Uncharacterized protein</fullName>
    </submittedName>
</protein>
<evidence type="ECO:0000313" key="2">
    <source>
        <dbReference type="Proteomes" id="UP000830768"/>
    </source>
</evidence>
<name>A0ACD3YUJ1_FUSSC</name>
<sequence length="1343" mass="150176">MSVPRPTITATTTMLSDSSTLVASPTKMSLPSITSSGGERNVYEAAISQLEKKVPKVLTTEELNSFLEACRVDNCTTESHARDHLQKIQSENKHHGKLHSFFECLNRLFAPLGLFKGALDILCQSHSAFCLVWGSVKALMEIAEQVAQVPAIINQGIQDLLDFFPVYQAYDKCLQMPGGVALEKPLVAIYVEYLTFCILARKVASRKNLSTIRYMQGDNPFKTCLAAIKAEAHQVQYLTVALTFQSVQGIAPMAENVEAITRHILAATPNMSPTSSSSSSTISAPYHIVPGILSPAFIGREAELRWLEDMLTPENENFAGMRVGIHGMTGVGKTQLMLKYEAKFGNRCYTTRIFLVASSRTKFIHSVQEVLETMGLPQWHTADPNVKIQGLHNWLSQSKGWLLLIDNAHYESVDLVRELLVTDAQGHVIITSQHKGAVEKITGSLKTCSSLEELGPNDAVDMFVAATGLDDDNSNRQVGTEVVNAMGLMPQAIEQAASYIRENAISPDDFLARYKQVPEQFLEWSDDYQTNPYNDIKDGTRRIAISKHFWLTYESLQNSNPDAWAVLRMYSLLEPESIPLFDEWRRPELDPGFAEIEDSPQSSRGKSQHLLRILTCCFAYKEKETSAISEKESSASHCSDSLADIFKDHFRLERAIATLCDLSLVRRVEDRRTLWMHDLTKKTVRSKIPPEDLGRWVRAAINVVFHMLPVADGSAQERAWVETCLPQATGLVQMARDQQADTREYACLLLLCALCNLHHGSWALSREQFETVKPIYDRYLGPENPRTLNILEYLAWANRHVGDMAVSEGYFKQAWKLREKVLGPDSPDTLRCLDALASTIERAGRLKEAEVMFLKLYKLHKEASGMEGVPTMVAAHNLAVCYFNQGRLSDAEGMYKMALEASEKYLGPEHRGTLKTLSNYAATLDHDGRCNEAKAAYDRALAPFVTVMGLDHQLTLRLRANMAGLLRQQGRFDASEAILESSLATVSKIFGDESFETIQFLYDRGETWHAKGDLERARDAFVDIMGRLVADMMQHPVVFRFIDSLGAVEKDMGHLDIAEEKSKEAYEKFEALLTWHDPYTLVAANDYAEVIQAQGRYQKAWDLLVRCRDSFESLVGNEHPHYAMVINNLGRLCWILGKDPMPFFEKARATFANRVGPGHFCALTVSLNIARTRFAAGNLELARTMVLDARADLQASIGATHPLVSACDIILGIMSASRGDEVSLLMAREHFRTAVETAQKTGYVASANYFLSICLLILVLRRLQSDSFIIDPLLQLVTPPVVKDLSQFDIPGVGKFSVAQLIEMDPAAFDFNAYIPLSIGECTRLRWGRKSCWREAEDVLLQG</sequence>